<dbReference type="InterPro" id="IPR043128">
    <property type="entry name" value="Rev_trsase/Diguanyl_cyclase"/>
</dbReference>
<evidence type="ECO:0000259" key="2">
    <source>
        <dbReference type="PROSITE" id="PS50887"/>
    </source>
</evidence>
<keyword evidence="1" id="KW-1133">Transmembrane helix</keyword>
<evidence type="ECO:0000256" key="1">
    <source>
        <dbReference type="SAM" id="Phobius"/>
    </source>
</evidence>
<comment type="caution">
    <text evidence="3">The sequence shown here is derived from an EMBL/GenBank/DDBJ whole genome shotgun (WGS) entry which is preliminary data.</text>
</comment>
<keyword evidence="1" id="KW-0812">Transmembrane</keyword>
<gene>
    <name evidence="3" type="ORF">HCU74_00120</name>
</gene>
<dbReference type="RefSeq" id="WP_168448372.1">
    <property type="nucleotide sequence ID" value="NZ_JAAWWK010000001.1"/>
</dbReference>
<dbReference type="PANTHER" id="PTHR46663">
    <property type="entry name" value="DIGUANYLATE CYCLASE DGCT-RELATED"/>
    <property type="match status" value="1"/>
</dbReference>
<dbReference type="SMART" id="SM00267">
    <property type="entry name" value="GGDEF"/>
    <property type="match status" value="1"/>
</dbReference>
<keyword evidence="4" id="KW-1185">Reference proteome</keyword>
<dbReference type="Gene3D" id="3.30.70.270">
    <property type="match status" value="1"/>
</dbReference>
<proteinExistence type="predicted"/>
<dbReference type="PROSITE" id="PS50887">
    <property type="entry name" value="GGDEF"/>
    <property type="match status" value="1"/>
</dbReference>
<dbReference type="Proteomes" id="UP000765845">
    <property type="component" value="Unassembled WGS sequence"/>
</dbReference>
<evidence type="ECO:0000313" key="3">
    <source>
        <dbReference type="EMBL" id="NKI15814.1"/>
    </source>
</evidence>
<evidence type="ECO:0000313" key="4">
    <source>
        <dbReference type="Proteomes" id="UP000765845"/>
    </source>
</evidence>
<name>A0ABX1G9I4_9GAMM</name>
<dbReference type="CDD" id="cd01949">
    <property type="entry name" value="GGDEF"/>
    <property type="match status" value="1"/>
</dbReference>
<dbReference type="Pfam" id="PF00990">
    <property type="entry name" value="GGDEF"/>
    <property type="match status" value="1"/>
</dbReference>
<protein>
    <submittedName>
        <fullName evidence="3">GGDEF domain-containing protein</fullName>
    </submittedName>
</protein>
<dbReference type="NCBIfam" id="TIGR00254">
    <property type="entry name" value="GGDEF"/>
    <property type="match status" value="1"/>
</dbReference>
<accession>A0ABX1G9I4</accession>
<dbReference type="PANTHER" id="PTHR46663:SF2">
    <property type="entry name" value="GGDEF DOMAIN-CONTAINING PROTEIN"/>
    <property type="match status" value="1"/>
</dbReference>
<keyword evidence="1" id="KW-0472">Membrane</keyword>
<dbReference type="InterPro" id="IPR029787">
    <property type="entry name" value="Nucleotide_cyclase"/>
</dbReference>
<feature type="domain" description="GGDEF" evidence="2">
    <location>
        <begin position="218"/>
        <end position="351"/>
    </location>
</feature>
<dbReference type="SUPFAM" id="SSF55073">
    <property type="entry name" value="Nucleotide cyclase"/>
    <property type="match status" value="1"/>
</dbReference>
<sequence length="369" mass="41083">MTGLGCKVQRRASLRFFSIVLAICLLSFFATLFTGEQARYNSDLREIQSKLNTLGATYSLLYAEPIAKGRDDVRDLYTVALLTDLDVSSLVILTPNGETAFENINHIDAKHETYTQSWPINFADNDGIERVGTLALTMSSRRIDSALEQRLVSLVTEFTALLIAALFAVAVAFRYSLREAFSQLSHQANHDALTGLMNRRAMYNLLTRVLEQKPESGIQPVLMFIDLNKFKQINDAGGHQAGDAALRFVAGILRRQVRRDDAVARMGGDEFCILLRGCERVNADQIATNICRALEREPFEWQGSHFRLGASIGIVDIVNGQYGVDDYLRLADNGCYQAKRQEYGNIQHVELAVQPPPAQSRAQQCSLGT</sequence>
<dbReference type="EMBL" id="JAAWWK010000001">
    <property type="protein sequence ID" value="NKI15814.1"/>
    <property type="molecule type" value="Genomic_DNA"/>
</dbReference>
<dbReference type="InterPro" id="IPR052163">
    <property type="entry name" value="DGC-Regulatory_Protein"/>
</dbReference>
<feature type="transmembrane region" description="Helical" evidence="1">
    <location>
        <begin position="12"/>
        <end position="33"/>
    </location>
</feature>
<feature type="transmembrane region" description="Helical" evidence="1">
    <location>
        <begin position="158"/>
        <end position="177"/>
    </location>
</feature>
<organism evidence="3 4">
    <name type="scientific">Spongiibacter thalassae</name>
    <dbReference type="NCBI Taxonomy" id="2721624"/>
    <lineage>
        <taxon>Bacteria</taxon>
        <taxon>Pseudomonadati</taxon>
        <taxon>Pseudomonadota</taxon>
        <taxon>Gammaproteobacteria</taxon>
        <taxon>Cellvibrionales</taxon>
        <taxon>Spongiibacteraceae</taxon>
        <taxon>Spongiibacter</taxon>
    </lineage>
</organism>
<reference evidence="3 4" key="1">
    <citation type="submission" date="2020-04" db="EMBL/GenBank/DDBJ databases">
        <authorList>
            <person name="Yoon J."/>
        </authorList>
    </citation>
    <scope>NUCLEOTIDE SEQUENCE [LARGE SCALE GENOMIC DNA]</scope>
    <source>
        <strain evidence="3 4">KMU-166</strain>
    </source>
</reference>
<dbReference type="InterPro" id="IPR000160">
    <property type="entry name" value="GGDEF_dom"/>
</dbReference>